<accession>A0A3P7EGW2</accession>
<evidence type="ECO:0000256" key="5">
    <source>
        <dbReference type="ARBA" id="ARBA00022801"/>
    </source>
</evidence>
<dbReference type="InterPro" id="IPR001208">
    <property type="entry name" value="MCM_dom"/>
</dbReference>
<dbReference type="InParanoid" id="A0A3P7EGW2"/>
<keyword evidence="15" id="KW-1185">Reference proteome</keyword>
<evidence type="ECO:0000256" key="8">
    <source>
        <dbReference type="ARBA" id="ARBA00023125"/>
    </source>
</evidence>
<evidence type="ECO:0000256" key="2">
    <source>
        <dbReference type="ARBA" id="ARBA00008010"/>
    </source>
</evidence>
<dbReference type="GO" id="GO:0003697">
    <property type="term" value="F:single-stranded DNA binding"/>
    <property type="evidence" value="ECO:0007669"/>
    <property type="project" value="TreeGrafter"/>
</dbReference>
<gene>
    <name evidence="14" type="ORF">WBA_LOCUS12400</name>
</gene>
<reference evidence="14 15" key="1">
    <citation type="submission" date="2018-11" db="EMBL/GenBank/DDBJ databases">
        <authorList>
            <consortium name="Pathogen Informatics"/>
        </authorList>
    </citation>
    <scope>NUCLEOTIDE SEQUENCE [LARGE SCALE GENOMIC DNA]</scope>
</reference>
<dbReference type="PANTHER" id="PTHR11630:SF42">
    <property type="entry name" value="DNA REPLICATION LICENSING FACTOR MCM5"/>
    <property type="match status" value="1"/>
</dbReference>
<evidence type="ECO:0000256" key="7">
    <source>
        <dbReference type="ARBA" id="ARBA00022840"/>
    </source>
</evidence>
<evidence type="ECO:0000256" key="1">
    <source>
        <dbReference type="ARBA" id="ARBA00004123"/>
    </source>
</evidence>
<dbReference type="GO" id="GO:0005524">
    <property type="term" value="F:ATP binding"/>
    <property type="evidence" value="ECO:0007669"/>
    <property type="project" value="UniProtKB-UniRule"/>
</dbReference>
<dbReference type="PANTHER" id="PTHR11630">
    <property type="entry name" value="DNA REPLICATION LICENSING FACTOR MCM FAMILY MEMBER"/>
    <property type="match status" value="1"/>
</dbReference>
<keyword evidence="10 12" id="KW-0131">Cell cycle</keyword>
<dbReference type="OrthoDB" id="10036721at2759"/>
<dbReference type="GO" id="GO:0003688">
    <property type="term" value="F:DNA replication origin binding"/>
    <property type="evidence" value="ECO:0007669"/>
    <property type="project" value="UniProtKB-UniRule"/>
</dbReference>
<dbReference type="InterPro" id="IPR012340">
    <property type="entry name" value="NA-bd_OB-fold"/>
</dbReference>
<dbReference type="AlphaFoldDB" id="A0A3P7EGW2"/>
<keyword evidence="4 12" id="KW-0547">Nucleotide-binding</keyword>
<dbReference type="Gene3D" id="2.20.28.10">
    <property type="match status" value="1"/>
</dbReference>
<dbReference type="GO" id="GO:0042555">
    <property type="term" value="C:MCM complex"/>
    <property type="evidence" value="ECO:0007669"/>
    <property type="project" value="UniProtKB-UniRule"/>
</dbReference>
<evidence type="ECO:0000256" key="12">
    <source>
        <dbReference type="RuleBase" id="RU368063"/>
    </source>
</evidence>
<keyword evidence="9 12" id="KW-0539">Nucleus</keyword>
<dbReference type="Pfam" id="PF14551">
    <property type="entry name" value="MCM_N"/>
    <property type="match status" value="1"/>
</dbReference>
<evidence type="ECO:0000313" key="15">
    <source>
        <dbReference type="Proteomes" id="UP000270924"/>
    </source>
</evidence>
<dbReference type="GO" id="GO:0017116">
    <property type="term" value="F:single-stranded DNA helicase activity"/>
    <property type="evidence" value="ECO:0007669"/>
    <property type="project" value="TreeGrafter"/>
</dbReference>
<dbReference type="GO" id="GO:0016887">
    <property type="term" value="F:ATP hydrolysis activity"/>
    <property type="evidence" value="ECO:0007669"/>
    <property type="project" value="RHEA"/>
</dbReference>
<dbReference type="InterPro" id="IPR031327">
    <property type="entry name" value="MCM"/>
</dbReference>
<dbReference type="GO" id="GO:0043138">
    <property type="term" value="F:3'-5' DNA helicase activity"/>
    <property type="evidence" value="ECO:0007669"/>
    <property type="project" value="TreeGrafter"/>
</dbReference>
<dbReference type="FunFam" id="3.30.1640.10:FF:000006">
    <property type="entry name" value="DNA helicase"/>
    <property type="match status" value="1"/>
</dbReference>
<dbReference type="EMBL" id="UYWW01012774">
    <property type="protein sequence ID" value="VDM22280.1"/>
    <property type="molecule type" value="Genomic_DNA"/>
</dbReference>
<keyword evidence="8 12" id="KW-0238">DNA-binding</keyword>
<organism evidence="14 15">
    <name type="scientific">Wuchereria bancrofti</name>
    <dbReference type="NCBI Taxonomy" id="6293"/>
    <lineage>
        <taxon>Eukaryota</taxon>
        <taxon>Metazoa</taxon>
        <taxon>Ecdysozoa</taxon>
        <taxon>Nematoda</taxon>
        <taxon>Chromadorea</taxon>
        <taxon>Rhabditida</taxon>
        <taxon>Spirurina</taxon>
        <taxon>Spiruromorpha</taxon>
        <taxon>Filarioidea</taxon>
        <taxon>Onchocercidae</taxon>
        <taxon>Wuchereria</taxon>
    </lineage>
</organism>
<keyword evidence="6 12" id="KW-0347">Helicase</keyword>
<dbReference type="Proteomes" id="UP000270924">
    <property type="component" value="Unassembled WGS sequence"/>
</dbReference>
<comment type="subunit">
    <text evidence="12">Component of the MCM2-7 complex.</text>
</comment>
<dbReference type="Pfam" id="PF00493">
    <property type="entry name" value="MCM"/>
    <property type="match status" value="2"/>
</dbReference>
<comment type="similarity">
    <text evidence="2 12">Belongs to the MCM family.</text>
</comment>
<sequence>MTSFDNPGLFYQERFFATDEEIQDEGRELITEHKETVELFRNFIREYNVGGFGLVYRDQLKRNCSLGKHHVEISMDDLKGFSEPLANKLHQYPARFLAALEEAAKLVADEVMQGVEDVTEIHDIQVTLRTNELAHSIRQLKSAQVSRLVKISGIIVAASQVRAKATRISIQCRTCRHTVTNLDLKPGLDGFTLPRNCGANQTTQLHRCPVDPYHIMPDKCHCIDFQTLKLQENPEDVPHGEMPRHMQLYCDRHLTDRVAPGNRVMIVGIYSIKRMFQKQKTTDKTLSGIRAPYIRVLGIHVQTSGPGRAEQRQFTLEEEKIFKDLSKKVNIYDLVSQSIAPSIYGAEDIKKSIACLLFGGSRKRLPDGLTRRGDINILLLGDPGTAKSQLLKFVEKVAPIAVYTSGKGSSAAGLTASVNRDPQSAGITTTLNSRCSVLAAANSVYGRWDDSKGDENIDFMPTILSRFDMIYIVKDTHDVTHDTTLAKHVISVHVNASNNRLQETVIEGELSLELLKKYIAHCRITCAPRLSASASQKLIHNYVRLRNPVIDADHKHSTTRSAIPITVRQLEAIIRISESLAKMELLPFAAERHVDEALRLFRVSTIEAVASGNLIGIEGFTSAEDQESFSRIERQLKKRFALGTHVSEYLIVQDFVRQNYPEMLIKKVIQSCIRRGELQYRMQRKMLYRVK</sequence>
<dbReference type="Gene3D" id="3.30.1640.10">
    <property type="entry name" value="mini-chromosome maintenance (MCM) complex, chain A, domain 1"/>
    <property type="match status" value="1"/>
</dbReference>
<protein>
    <recommendedName>
        <fullName evidence="12">DNA replication licensing factor MCM5</fullName>
        <ecNumber evidence="12">3.6.4.12</ecNumber>
    </recommendedName>
</protein>
<dbReference type="SUPFAM" id="SSF50249">
    <property type="entry name" value="Nucleic acid-binding proteins"/>
    <property type="match status" value="1"/>
</dbReference>
<dbReference type="Pfam" id="PF21933">
    <property type="entry name" value="MCM5_C"/>
    <property type="match status" value="1"/>
</dbReference>
<dbReference type="InterPro" id="IPR008048">
    <property type="entry name" value="MCM5"/>
</dbReference>
<dbReference type="OMA" id="ITYCKTR"/>
<evidence type="ECO:0000259" key="13">
    <source>
        <dbReference type="PROSITE" id="PS50051"/>
    </source>
</evidence>
<dbReference type="InterPro" id="IPR054125">
    <property type="entry name" value="MCM5_C"/>
</dbReference>
<name>A0A3P7EGW2_WUCBA</name>
<dbReference type="GO" id="GO:0000727">
    <property type="term" value="P:double-strand break repair via break-induced replication"/>
    <property type="evidence" value="ECO:0007669"/>
    <property type="project" value="TreeGrafter"/>
</dbReference>
<comment type="subcellular location">
    <subcellularLocation>
        <location evidence="1 12">Nucleus</location>
    </subcellularLocation>
</comment>
<dbReference type="PROSITE" id="PS50051">
    <property type="entry name" value="MCM_2"/>
    <property type="match status" value="1"/>
</dbReference>
<dbReference type="FunCoup" id="A0A3P7EGW2">
    <property type="interactions" value="1673"/>
</dbReference>
<dbReference type="GO" id="GO:0006270">
    <property type="term" value="P:DNA replication initiation"/>
    <property type="evidence" value="ECO:0007669"/>
    <property type="project" value="UniProtKB-UniRule"/>
</dbReference>
<evidence type="ECO:0000256" key="11">
    <source>
        <dbReference type="ARBA" id="ARBA00048432"/>
    </source>
</evidence>
<keyword evidence="7 12" id="KW-0067">ATP-binding</keyword>
<feature type="domain" description="MCM C-terminal AAA(+) ATPase" evidence="13">
    <location>
        <begin position="331"/>
        <end position="489"/>
    </location>
</feature>
<dbReference type="Gene3D" id="3.40.50.300">
    <property type="entry name" value="P-loop containing nucleotide triphosphate hydrolases"/>
    <property type="match status" value="2"/>
</dbReference>
<evidence type="ECO:0000256" key="3">
    <source>
        <dbReference type="ARBA" id="ARBA00022705"/>
    </source>
</evidence>
<evidence type="ECO:0000256" key="9">
    <source>
        <dbReference type="ARBA" id="ARBA00023242"/>
    </source>
</evidence>
<dbReference type="InterPro" id="IPR027417">
    <property type="entry name" value="P-loop_NTPase"/>
</dbReference>
<dbReference type="InterPro" id="IPR033762">
    <property type="entry name" value="MCM_OB"/>
</dbReference>
<dbReference type="FunFam" id="2.20.28.10:FF:000005">
    <property type="entry name" value="DNA helicase"/>
    <property type="match status" value="1"/>
</dbReference>
<keyword evidence="3 12" id="KW-0235">DNA replication</keyword>
<proteinExistence type="inferred from homology"/>
<dbReference type="SUPFAM" id="SSF52540">
    <property type="entry name" value="P-loop containing nucleoside triphosphate hydrolases"/>
    <property type="match status" value="1"/>
</dbReference>
<dbReference type="SMART" id="SM00350">
    <property type="entry name" value="MCM"/>
    <property type="match status" value="1"/>
</dbReference>
<comment type="catalytic activity">
    <reaction evidence="11">
        <text>ATP + H2O = ADP + phosphate + H(+)</text>
        <dbReference type="Rhea" id="RHEA:13065"/>
        <dbReference type="ChEBI" id="CHEBI:15377"/>
        <dbReference type="ChEBI" id="CHEBI:15378"/>
        <dbReference type="ChEBI" id="CHEBI:30616"/>
        <dbReference type="ChEBI" id="CHEBI:43474"/>
        <dbReference type="ChEBI" id="CHEBI:456216"/>
        <dbReference type="EC" id="3.6.4.12"/>
    </reaction>
    <physiologicalReaction direction="left-to-right" evidence="11">
        <dbReference type="Rhea" id="RHEA:13066"/>
    </physiologicalReaction>
</comment>
<dbReference type="Pfam" id="PF17855">
    <property type="entry name" value="MCM_lid"/>
    <property type="match status" value="1"/>
</dbReference>
<evidence type="ECO:0000256" key="6">
    <source>
        <dbReference type="ARBA" id="ARBA00022806"/>
    </source>
</evidence>
<dbReference type="GO" id="GO:0005634">
    <property type="term" value="C:nucleus"/>
    <property type="evidence" value="ECO:0007669"/>
    <property type="project" value="UniProtKB-SubCell"/>
</dbReference>
<evidence type="ECO:0000313" key="14">
    <source>
        <dbReference type="EMBL" id="VDM22280.1"/>
    </source>
</evidence>
<dbReference type="Gene3D" id="2.40.50.140">
    <property type="entry name" value="Nucleic acid-binding proteins"/>
    <property type="match status" value="1"/>
</dbReference>
<dbReference type="InterPro" id="IPR041562">
    <property type="entry name" value="MCM_lid"/>
</dbReference>
<keyword evidence="5 12" id="KW-0378">Hydrolase</keyword>
<evidence type="ECO:0000256" key="10">
    <source>
        <dbReference type="ARBA" id="ARBA00023306"/>
    </source>
</evidence>
<dbReference type="Pfam" id="PF17207">
    <property type="entry name" value="MCM_OB"/>
    <property type="match status" value="1"/>
</dbReference>
<comment type="function">
    <text evidence="12">Acts as component of the MCM2-7 complex (MCM complex) which is the replicative helicase essential for 'once per cell cycle' DNA replication initiation and elongation in eukaryotic cells. The active ATPase sites in the MCM2-7 ring are formed through the interaction surfaces of two neighboring subunits such that a critical structure of a conserved arginine finger motif is provided in trans relative to the ATP-binding site of the Walker A box of the adjacent subunit. The six ATPase active sites, however, are likely to contribute differentially to the complex helicase activity.</text>
</comment>
<dbReference type="PRINTS" id="PR01661">
    <property type="entry name" value="MCMPROTEIN5"/>
</dbReference>
<dbReference type="EC" id="3.6.4.12" evidence="12"/>
<dbReference type="InterPro" id="IPR027925">
    <property type="entry name" value="MCM_N"/>
</dbReference>
<evidence type="ECO:0000256" key="4">
    <source>
        <dbReference type="ARBA" id="ARBA00022741"/>
    </source>
</evidence>